<dbReference type="Pfam" id="PF00990">
    <property type="entry name" value="GGDEF"/>
    <property type="match status" value="1"/>
</dbReference>
<evidence type="ECO:0000256" key="2">
    <source>
        <dbReference type="SAM" id="Phobius"/>
    </source>
</evidence>
<dbReference type="CDD" id="cd01949">
    <property type="entry name" value="GGDEF"/>
    <property type="match status" value="1"/>
</dbReference>
<organism evidence="4 5">
    <name type="scientific">Herminiimonas glaciei</name>
    <dbReference type="NCBI Taxonomy" id="523788"/>
    <lineage>
        <taxon>Bacteria</taxon>
        <taxon>Pseudomonadati</taxon>
        <taxon>Pseudomonadota</taxon>
        <taxon>Betaproteobacteria</taxon>
        <taxon>Burkholderiales</taxon>
        <taxon>Oxalobacteraceae</taxon>
        <taxon>Herminiimonas</taxon>
    </lineage>
</organism>
<dbReference type="InterPro" id="IPR043128">
    <property type="entry name" value="Rev_trsase/Diguanyl_cyclase"/>
</dbReference>
<dbReference type="PANTHER" id="PTHR45138:SF24">
    <property type="entry name" value="DIGUANYLATE CYCLASE DGCC-RELATED"/>
    <property type="match status" value="1"/>
</dbReference>
<dbReference type="InterPro" id="IPR050469">
    <property type="entry name" value="Diguanylate_Cyclase"/>
</dbReference>
<reference evidence="5" key="1">
    <citation type="journal article" date="2019" name="Int. J. Syst. Evol. Microbiol.">
        <title>The Global Catalogue of Microorganisms (GCM) 10K type strain sequencing project: providing services to taxonomists for standard genome sequencing and annotation.</title>
        <authorList>
            <consortium name="The Broad Institute Genomics Platform"/>
            <consortium name="The Broad Institute Genome Sequencing Center for Infectious Disease"/>
            <person name="Wu L."/>
            <person name="Ma J."/>
        </authorList>
    </citation>
    <scope>NUCLEOTIDE SEQUENCE [LARGE SCALE GENOMIC DNA]</scope>
    <source>
        <strain evidence="5">KACC 12508</strain>
    </source>
</reference>
<feature type="transmembrane region" description="Helical" evidence="2">
    <location>
        <begin position="207"/>
        <end position="231"/>
    </location>
</feature>
<dbReference type="SUPFAM" id="SSF55073">
    <property type="entry name" value="Nucleotide cyclase"/>
    <property type="match status" value="1"/>
</dbReference>
<dbReference type="PROSITE" id="PS50887">
    <property type="entry name" value="GGDEF"/>
    <property type="match status" value="1"/>
</dbReference>
<gene>
    <name evidence="4" type="ORF">ACFQPC_04775</name>
</gene>
<feature type="transmembrane region" description="Helical" evidence="2">
    <location>
        <begin position="113"/>
        <end position="133"/>
    </location>
</feature>
<keyword evidence="5" id="KW-1185">Reference proteome</keyword>
<comment type="caution">
    <text evidence="4">The sequence shown here is derived from an EMBL/GenBank/DDBJ whole genome shotgun (WGS) entry which is preliminary data.</text>
</comment>
<dbReference type="InterPro" id="IPR000160">
    <property type="entry name" value="GGDEF_dom"/>
</dbReference>
<dbReference type="PANTHER" id="PTHR45138">
    <property type="entry name" value="REGULATORY COMPONENTS OF SENSORY TRANSDUCTION SYSTEM"/>
    <property type="match status" value="1"/>
</dbReference>
<feature type="transmembrane region" description="Helical" evidence="2">
    <location>
        <begin position="139"/>
        <end position="160"/>
    </location>
</feature>
<keyword evidence="2" id="KW-0812">Transmembrane</keyword>
<dbReference type="Proteomes" id="UP001596542">
    <property type="component" value="Unassembled WGS sequence"/>
</dbReference>
<feature type="transmembrane region" description="Helical" evidence="2">
    <location>
        <begin position="172"/>
        <end position="195"/>
    </location>
</feature>
<feature type="transmembrane region" description="Helical" evidence="2">
    <location>
        <begin position="59"/>
        <end position="76"/>
    </location>
</feature>
<dbReference type="Gene3D" id="3.30.70.270">
    <property type="match status" value="1"/>
</dbReference>
<dbReference type="InterPro" id="IPR029787">
    <property type="entry name" value="Nucleotide_cyclase"/>
</dbReference>
<protein>
    <recommendedName>
        <fullName evidence="1">diguanylate cyclase</fullName>
        <ecNumber evidence="1">2.7.7.65</ecNumber>
    </recommendedName>
</protein>
<feature type="transmembrane region" description="Helical" evidence="2">
    <location>
        <begin position="82"/>
        <end position="101"/>
    </location>
</feature>
<evidence type="ECO:0000259" key="3">
    <source>
        <dbReference type="PROSITE" id="PS50887"/>
    </source>
</evidence>
<dbReference type="EMBL" id="JBHTBU010000001">
    <property type="protein sequence ID" value="MFC7287346.1"/>
    <property type="molecule type" value="Genomic_DNA"/>
</dbReference>
<accession>A0ABW2I8M3</accession>
<evidence type="ECO:0000313" key="5">
    <source>
        <dbReference type="Proteomes" id="UP001596542"/>
    </source>
</evidence>
<dbReference type="NCBIfam" id="TIGR00254">
    <property type="entry name" value="GGDEF"/>
    <property type="match status" value="1"/>
</dbReference>
<evidence type="ECO:0000256" key="1">
    <source>
        <dbReference type="ARBA" id="ARBA00012528"/>
    </source>
</evidence>
<keyword evidence="2" id="KW-0472">Membrane</keyword>
<proteinExistence type="predicted"/>
<feature type="transmembrane region" description="Helical" evidence="2">
    <location>
        <begin position="24"/>
        <end position="47"/>
    </location>
</feature>
<keyword evidence="2" id="KW-1133">Transmembrane helix</keyword>
<dbReference type="RefSeq" id="WP_382270460.1">
    <property type="nucleotide sequence ID" value="NZ_JBHTBU010000001.1"/>
</dbReference>
<feature type="domain" description="GGDEF" evidence="3">
    <location>
        <begin position="274"/>
        <end position="406"/>
    </location>
</feature>
<name>A0ABW2I8M3_9BURK</name>
<evidence type="ECO:0000313" key="4">
    <source>
        <dbReference type="EMBL" id="MFC7287346.1"/>
    </source>
</evidence>
<dbReference type="SMART" id="SM00267">
    <property type="entry name" value="GGDEF"/>
    <property type="match status" value="1"/>
</dbReference>
<dbReference type="EC" id="2.7.7.65" evidence="1"/>
<sequence>MNQVFAGAADYNRYSTTQSGSQSMLTLASILTTTALLSLAMAIVLGSLLRSNVAGVQEWFASNLMVVISLPLLALRDLIPDFISIVIANSVLALAAAYYYVGCARFVGRPSRWGLLITTIAVLAVGLVIWRYAVNSIPVRVLIMTTFFTLVCISAAVVLLRHRPPHRNPYNYWFAACLALIFAVCQLTRGIYFITLDQPSNTMMFDTFWNIVLMVIGAVTLPTMTMAAVMLTHDAMLANLEDAANHDHLTEALSRKRLEAVAREQILRAGKFGRPLSLLIIDLDHFKRINDTFGHAGGDEVLREFARMTRASLRDGDALGRLGGEEFGILLPNTDTAGALAIARRLREDSERHLISGTFGECHYSISIGIATWREGESFDRLSIRADRALYTAKNAGRNRVLVDEHAGADSLAPAAA</sequence>